<accession>A0A518BEJ1</accession>
<dbReference type="EMBL" id="CP036287">
    <property type="protein sequence ID" value="QDU65407.1"/>
    <property type="molecule type" value="Genomic_DNA"/>
</dbReference>
<sequence length="77" mass="8753">MALAFRCPACTRGVFNRRVPTCEFCGAELPAELLLMVDEQQELDADAADRAAARRLLEQIRTQDRSRRKRGYFPPLA</sequence>
<evidence type="ECO:0000313" key="1">
    <source>
        <dbReference type="EMBL" id="QDU65407.1"/>
    </source>
</evidence>
<dbReference type="KEGG" id="pbap:Pla133_04720"/>
<keyword evidence="2" id="KW-1185">Reference proteome</keyword>
<organism evidence="1 2">
    <name type="scientific">Engelhardtia mirabilis</name>
    <dbReference type="NCBI Taxonomy" id="2528011"/>
    <lineage>
        <taxon>Bacteria</taxon>
        <taxon>Pseudomonadati</taxon>
        <taxon>Planctomycetota</taxon>
        <taxon>Planctomycetia</taxon>
        <taxon>Planctomycetia incertae sedis</taxon>
        <taxon>Engelhardtia</taxon>
    </lineage>
</organism>
<dbReference type="AlphaFoldDB" id="A0A518BEJ1"/>
<dbReference type="Proteomes" id="UP000316921">
    <property type="component" value="Chromosome"/>
</dbReference>
<proteinExistence type="predicted"/>
<gene>
    <name evidence="1" type="ORF">Pla133_04720</name>
</gene>
<dbReference type="RefSeq" id="WP_145061975.1">
    <property type="nucleotide sequence ID" value="NZ_CP036287.1"/>
</dbReference>
<evidence type="ECO:0000313" key="2">
    <source>
        <dbReference type="Proteomes" id="UP000316921"/>
    </source>
</evidence>
<name>A0A518BEJ1_9BACT</name>
<reference evidence="1 2" key="1">
    <citation type="submission" date="2019-02" db="EMBL/GenBank/DDBJ databases">
        <title>Deep-cultivation of Planctomycetes and their phenomic and genomic characterization uncovers novel biology.</title>
        <authorList>
            <person name="Wiegand S."/>
            <person name="Jogler M."/>
            <person name="Boedeker C."/>
            <person name="Pinto D."/>
            <person name="Vollmers J."/>
            <person name="Rivas-Marin E."/>
            <person name="Kohn T."/>
            <person name="Peeters S.H."/>
            <person name="Heuer A."/>
            <person name="Rast P."/>
            <person name="Oberbeckmann S."/>
            <person name="Bunk B."/>
            <person name="Jeske O."/>
            <person name="Meyerdierks A."/>
            <person name="Storesund J.E."/>
            <person name="Kallscheuer N."/>
            <person name="Luecker S."/>
            <person name="Lage O.M."/>
            <person name="Pohl T."/>
            <person name="Merkel B.J."/>
            <person name="Hornburger P."/>
            <person name="Mueller R.-W."/>
            <person name="Bruemmer F."/>
            <person name="Labrenz M."/>
            <person name="Spormann A.M."/>
            <person name="Op den Camp H."/>
            <person name="Overmann J."/>
            <person name="Amann R."/>
            <person name="Jetten M.S.M."/>
            <person name="Mascher T."/>
            <person name="Medema M.H."/>
            <person name="Devos D.P."/>
            <person name="Kaster A.-K."/>
            <person name="Ovreas L."/>
            <person name="Rohde M."/>
            <person name="Galperin M.Y."/>
            <person name="Jogler C."/>
        </authorList>
    </citation>
    <scope>NUCLEOTIDE SEQUENCE [LARGE SCALE GENOMIC DNA]</scope>
    <source>
        <strain evidence="1 2">Pla133</strain>
    </source>
</reference>
<protein>
    <submittedName>
        <fullName evidence="1">Uncharacterized protein</fullName>
    </submittedName>
</protein>